<dbReference type="RefSeq" id="WP_377764765.1">
    <property type="nucleotide sequence ID" value="NZ_JBHULB010000001.1"/>
</dbReference>
<proteinExistence type="predicted"/>
<dbReference type="Pfam" id="PF04402">
    <property type="entry name" value="SIMPL"/>
    <property type="match status" value="1"/>
</dbReference>
<organism evidence="2 3">
    <name type="scientific">Croceitalea marina</name>
    <dbReference type="NCBI Taxonomy" id="1775166"/>
    <lineage>
        <taxon>Bacteria</taxon>
        <taxon>Pseudomonadati</taxon>
        <taxon>Bacteroidota</taxon>
        <taxon>Flavobacteriia</taxon>
        <taxon>Flavobacteriales</taxon>
        <taxon>Flavobacteriaceae</taxon>
        <taxon>Croceitalea</taxon>
    </lineage>
</organism>
<feature type="chain" id="PRO_5046833943" evidence="1">
    <location>
        <begin position="19"/>
        <end position="202"/>
    </location>
</feature>
<evidence type="ECO:0000256" key="1">
    <source>
        <dbReference type="SAM" id="SignalP"/>
    </source>
</evidence>
<gene>
    <name evidence="2" type="ORF">ACFSQJ_00365</name>
</gene>
<dbReference type="Proteomes" id="UP001597526">
    <property type="component" value="Unassembled WGS sequence"/>
</dbReference>
<keyword evidence="1" id="KW-0732">Signal</keyword>
<dbReference type="Gene3D" id="3.30.110.170">
    <property type="entry name" value="Protein of unknown function (DUF541), domain 1"/>
    <property type="match status" value="1"/>
</dbReference>
<dbReference type="EMBL" id="JBHULB010000001">
    <property type="protein sequence ID" value="MFD2585362.1"/>
    <property type="molecule type" value="Genomic_DNA"/>
</dbReference>
<protein>
    <submittedName>
        <fullName evidence="2">SIMPL domain-containing protein</fullName>
    </submittedName>
</protein>
<name>A0ABW5MQF5_9FLAO</name>
<keyword evidence="3" id="KW-1185">Reference proteome</keyword>
<evidence type="ECO:0000313" key="3">
    <source>
        <dbReference type="Proteomes" id="UP001597526"/>
    </source>
</evidence>
<accession>A0ABW5MQF5</accession>
<comment type="caution">
    <text evidence="2">The sequence shown here is derived from an EMBL/GenBank/DDBJ whole genome shotgun (WGS) entry which is preliminary data.</text>
</comment>
<dbReference type="InterPro" id="IPR007497">
    <property type="entry name" value="SIMPL/DUF541"/>
</dbReference>
<sequence>MKKIGLFIVLLCSFWCTAQLQSAEKNTVSVSGRTPVERTTALYRARVSLNMEQLYYSDPTCKSLDELKDKYFKELKIHGLDSNEFTEKQMDFLAYGYQRDGTILELETDSEEKIKSLAKVKMTGVSVQYQFKGVITKEKKEALLETALENAKQNAAGVCKVAGKKLGDIVSISDTNTQMELWNSYGNTYQEYITIYVTYKME</sequence>
<reference evidence="3" key="1">
    <citation type="journal article" date="2019" name="Int. J. Syst. Evol. Microbiol.">
        <title>The Global Catalogue of Microorganisms (GCM) 10K type strain sequencing project: providing services to taxonomists for standard genome sequencing and annotation.</title>
        <authorList>
            <consortium name="The Broad Institute Genomics Platform"/>
            <consortium name="The Broad Institute Genome Sequencing Center for Infectious Disease"/>
            <person name="Wu L."/>
            <person name="Ma J."/>
        </authorList>
    </citation>
    <scope>NUCLEOTIDE SEQUENCE [LARGE SCALE GENOMIC DNA]</scope>
    <source>
        <strain evidence="3">KCTC 52368</strain>
    </source>
</reference>
<feature type="signal peptide" evidence="1">
    <location>
        <begin position="1"/>
        <end position="18"/>
    </location>
</feature>
<evidence type="ECO:0000313" key="2">
    <source>
        <dbReference type="EMBL" id="MFD2585362.1"/>
    </source>
</evidence>